<protein>
    <submittedName>
        <fullName evidence="4">Ankyrin repeat family protein</fullName>
    </submittedName>
</protein>
<name>A0A829Q7J7_9MYCO</name>
<dbReference type="PRINTS" id="PR01415">
    <property type="entry name" value="ANKYRIN"/>
</dbReference>
<dbReference type="PANTHER" id="PTHR24198">
    <property type="entry name" value="ANKYRIN REPEAT AND PROTEIN KINASE DOMAIN-CONTAINING PROTEIN"/>
    <property type="match status" value="1"/>
</dbReference>
<accession>A0A829Q7J7</accession>
<dbReference type="Proteomes" id="UP000020103">
    <property type="component" value="Unassembled WGS sequence"/>
</dbReference>
<keyword evidence="1" id="KW-0677">Repeat</keyword>
<dbReference type="AlphaFoldDB" id="A0A829Q7J7"/>
<dbReference type="InterPro" id="IPR002110">
    <property type="entry name" value="Ankyrin_rpt"/>
</dbReference>
<comment type="caution">
    <text evidence="4">The sequence shown here is derived from an EMBL/GenBank/DDBJ whole genome shotgun (WGS) entry which is preliminary data.</text>
</comment>
<dbReference type="SUPFAM" id="SSF48403">
    <property type="entry name" value="Ankyrin repeat"/>
    <property type="match status" value="1"/>
</dbReference>
<dbReference type="GO" id="GO:0005737">
    <property type="term" value="C:cytoplasm"/>
    <property type="evidence" value="ECO:0007669"/>
    <property type="project" value="TreeGrafter"/>
</dbReference>
<organism evidence="4 5">
    <name type="scientific">Mycobacteroides abscessus 21</name>
    <dbReference type="NCBI Taxonomy" id="1299324"/>
    <lineage>
        <taxon>Bacteria</taxon>
        <taxon>Bacillati</taxon>
        <taxon>Actinomycetota</taxon>
        <taxon>Actinomycetes</taxon>
        <taxon>Mycobacteriales</taxon>
        <taxon>Mycobacteriaceae</taxon>
        <taxon>Mycobacteroides</taxon>
        <taxon>Mycobacteroides abscessus</taxon>
    </lineage>
</organism>
<dbReference type="InterPro" id="IPR036770">
    <property type="entry name" value="Ankyrin_rpt-contain_sf"/>
</dbReference>
<sequence>MVRDTPPKIDPIRPIHWAVMKNDIAALRTELAAGVDINLPGPEDMTPLHLAAHYGNVEIASLLLSEGAHIDPINVWGNTPLWVAIMRQHLTSVDGSMIKLLLDHNADPTRTENEDRSPLMMTQIIAGFPSELTQLIEAKAAEMKDARAEPGGSA</sequence>
<gene>
    <name evidence="4" type="ORF">I543_3672</name>
</gene>
<evidence type="ECO:0000256" key="3">
    <source>
        <dbReference type="PROSITE-ProRule" id="PRU00023"/>
    </source>
</evidence>
<dbReference type="PROSITE" id="PS50088">
    <property type="entry name" value="ANK_REPEAT"/>
    <property type="match status" value="2"/>
</dbReference>
<evidence type="ECO:0000313" key="5">
    <source>
        <dbReference type="Proteomes" id="UP000020103"/>
    </source>
</evidence>
<keyword evidence="2 3" id="KW-0040">ANK repeat</keyword>
<reference evidence="4 5" key="1">
    <citation type="submission" date="2013-12" db="EMBL/GenBank/DDBJ databases">
        <authorList>
            <person name="Madinger N."/>
            <person name="Lenaerts A."/>
            <person name="Ordway D."/>
            <person name="DeGroote M.A."/>
            <person name="Parker T."/>
            <person name="Sizemore C."/>
            <person name="Tallon L.J."/>
            <person name="Sadzewicz L.K."/>
            <person name="Sengamalay N."/>
            <person name="Fraser C.M."/>
            <person name="Hine E."/>
            <person name="Shefchek K.A."/>
            <person name="Das S.P."/>
            <person name="Tettelin H."/>
        </authorList>
    </citation>
    <scope>NUCLEOTIDE SEQUENCE [LARGE SCALE GENOMIC DNA]</scope>
    <source>
        <strain evidence="4 5">21</strain>
    </source>
</reference>
<evidence type="ECO:0000313" key="4">
    <source>
        <dbReference type="EMBL" id="EUA48693.1"/>
    </source>
</evidence>
<dbReference type="Pfam" id="PF12796">
    <property type="entry name" value="Ank_2"/>
    <property type="match status" value="1"/>
</dbReference>
<dbReference type="PANTHER" id="PTHR24198:SF165">
    <property type="entry name" value="ANKYRIN REPEAT-CONTAINING PROTEIN-RELATED"/>
    <property type="match status" value="1"/>
</dbReference>
<feature type="repeat" description="ANK" evidence="3">
    <location>
        <begin position="43"/>
        <end position="75"/>
    </location>
</feature>
<dbReference type="SMART" id="SM00248">
    <property type="entry name" value="ANK"/>
    <property type="match status" value="3"/>
</dbReference>
<dbReference type="PROSITE" id="PS50297">
    <property type="entry name" value="ANK_REP_REGION"/>
    <property type="match status" value="1"/>
</dbReference>
<feature type="repeat" description="ANK" evidence="3">
    <location>
        <begin position="76"/>
        <end position="113"/>
    </location>
</feature>
<evidence type="ECO:0000256" key="2">
    <source>
        <dbReference type="ARBA" id="ARBA00023043"/>
    </source>
</evidence>
<evidence type="ECO:0000256" key="1">
    <source>
        <dbReference type="ARBA" id="ARBA00022737"/>
    </source>
</evidence>
<dbReference type="Gene3D" id="1.25.40.20">
    <property type="entry name" value="Ankyrin repeat-containing domain"/>
    <property type="match status" value="1"/>
</dbReference>
<proteinExistence type="predicted"/>
<dbReference type="EMBL" id="JAOF01000001">
    <property type="protein sequence ID" value="EUA48693.1"/>
    <property type="molecule type" value="Genomic_DNA"/>
</dbReference>